<sequence>MKHPKILAIIKEVIDTNMYNEKKNEAIAKKRIKLKNCNQMLKKIDPEFKKLINEKRSYKEYQESEPKVQ</sequence>
<organism evidence="1 2">
    <name type="scientific">Glomus cerebriforme</name>
    <dbReference type="NCBI Taxonomy" id="658196"/>
    <lineage>
        <taxon>Eukaryota</taxon>
        <taxon>Fungi</taxon>
        <taxon>Fungi incertae sedis</taxon>
        <taxon>Mucoromycota</taxon>
        <taxon>Glomeromycotina</taxon>
        <taxon>Glomeromycetes</taxon>
        <taxon>Glomerales</taxon>
        <taxon>Glomeraceae</taxon>
        <taxon>Glomus</taxon>
    </lineage>
</organism>
<dbReference type="AlphaFoldDB" id="A0A397SCF4"/>
<reference evidence="1 2" key="1">
    <citation type="submission" date="2018-06" db="EMBL/GenBank/DDBJ databases">
        <title>Comparative genomics reveals the genomic features of Rhizophagus irregularis, R. cerebriforme, R. diaphanum and Gigaspora rosea, and their symbiotic lifestyle signature.</title>
        <authorList>
            <person name="Morin E."/>
            <person name="San Clemente H."/>
            <person name="Chen E.C.H."/>
            <person name="De La Providencia I."/>
            <person name="Hainaut M."/>
            <person name="Kuo A."/>
            <person name="Kohler A."/>
            <person name="Murat C."/>
            <person name="Tang N."/>
            <person name="Roy S."/>
            <person name="Loubradou J."/>
            <person name="Henrissat B."/>
            <person name="Grigoriev I.V."/>
            <person name="Corradi N."/>
            <person name="Roux C."/>
            <person name="Martin F.M."/>
        </authorList>
    </citation>
    <scope>NUCLEOTIDE SEQUENCE [LARGE SCALE GENOMIC DNA]</scope>
    <source>
        <strain evidence="1 2">DAOM 227022</strain>
    </source>
</reference>
<evidence type="ECO:0000313" key="1">
    <source>
        <dbReference type="EMBL" id="RIA81985.1"/>
    </source>
</evidence>
<evidence type="ECO:0000313" key="2">
    <source>
        <dbReference type="Proteomes" id="UP000265703"/>
    </source>
</evidence>
<dbReference type="Proteomes" id="UP000265703">
    <property type="component" value="Unassembled WGS sequence"/>
</dbReference>
<gene>
    <name evidence="1" type="ORF">C1645_836075</name>
</gene>
<comment type="caution">
    <text evidence="1">The sequence shown here is derived from an EMBL/GenBank/DDBJ whole genome shotgun (WGS) entry which is preliminary data.</text>
</comment>
<dbReference type="EMBL" id="QKYT01000718">
    <property type="protein sequence ID" value="RIA81985.1"/>
    <property type="molecule type" value="Genomic_DNA"/>
</dbReference>
<protein>
    <submittedName>
        <fullName evidence="1">Uncharacterized protein</fullName>
    </submittedName>
</protein>
<name>A0A397SCF4_9GLOM</name>
<keyword evidence="2" id="KW-1185">Reference proteome</keyword>
<proteinExistence type="predicted"/>
<accession>A0A397SCF4</accession>